<name>A0ACB7T7M5_HYAAI</name>
<dbReference type="Proteomes" id="UP000821845">
    <property type="component" value="Chromosome 10"/>
</dbReference>
<sequence length="72" mass="8250">MVWDTLVETITRFGFPAEMITKNATYFTSEVLTDCHYALGIRDQLTNAYDEHTIIIERVNQNLMSGLVAHTE</sequence>
<protein>
    <submittedName>
        <fullName evidence="1">Uncharacterized protein</fullName>
    </submittedName>
</protein>
<reference evidence="1" key="1">
    <citation type="submission" date="2020-05" db="EMBL/GenBank/DDBJ databases">
        <title>Large-scale comparative analyses of tick genomes elucidate their genetic diversity and vector capacities.</title>
        <authorList>
            <person name="Jia N."/>
            <person name="Wang J."/>
            <person name="Shi W."/>
            <person name="Du L."/>
            <person name="Sun Y."/>
            <person name="Zhan W."/>
            <person name="Jiang J."/>
            <person name="Wang Q."/>
            <person name="Zhang B."/>
            <person name="Ji P."/>
            <person name="Sakyi L.B."/>
            <person name="Cui X."/>
            <person name="Yuan T."/>
            <person name="Jiang B."/>
            <person name="Yang W."/>
            <person name="Lam T.T.-Y."/>
            <person name="Chang Q."/>
            <person name="Ding S."/>
            <person name="Wang X."/>
            <person name="Zhu J."/>
            <person name="Ruan X."/>
            <person name="Zhao L."/>
            <person name="Wei J."/>
            <person name="Que T."/>
            <person name="Du C."/>
            <person name="Cheng J."/>
            <person name="Dai P."/>
            <person name="Han X."/>
            <person name="Huang E."/>
            <person name="Gao Y."/>
            <person name="Liu J."/>
            <person name="Shao H."/>
            <person name="Ye R."/>
            <person name="Li L."/>
            <person name="Wei W."/>
            <person name="Wang X."/>
            <person name="Wang C."/>
            <person name="Yang T."/>
            <person name="Huo Q."/>
            <person name="Li W."/>
            <person name="Guo W."/>
            <person name="Chen H."/>
            <person name="Zhou L."/>
            <person name="Ni X."/>
            <person name="Tian J."/>
            <person name="Zhou Y."/>
            <person name="Sheng Y."/>
            <person name="Liu T."/>
            <person name="Pan Y."/>
            <person name="Xia L."/>
            <person name="Li J."/>
            <person name="Zhao F."/>
            <person name="Cao W."/>
        </authorList>
    </citation>
    <scope>NUCLEOTIDE SEQUENCE</scope>
    <source>
        <strain evidence="1">Hyas-2018</strain>
    </source>
</reference>
<gene>
    <name evidence="1" type="ORF">HPB50_016439</name>
</gene>
<dbReference type="EMBL" id="CM023490">
    <property type="protein sequence ID" value="KAH6943156.1"/>
    <property type="molecule type" value="Genomic_DNA"/>
</dbReference>
<accession>A0ACB7T7M5</accession>
<keyword evidence="2" id="KW-1185">Reference proteome</keyword>
<organism evidence="1 2">
    <name type="scientific">Hyalomma asiaticum</name>
    <name type="common">Tick</name>
    <dbReference type="NCBI Taxonomy" id="266040"/>
    <lineage>
        <taxon>Eukaryota</taxon>
        <taxon>Metazoa</taxon>
        <taxon>Ecdysozoa</taxon>
        <taxon>Arthropoda</taxon>
        <taxon>Chelicerata</taxon>
        <taxon>Arachnida</taxon>
        <taxon>Acari</taxon>
        <taxon>Parasitiformes</taxon>
        <taxon>Ixodida</taxon>
        <taxon>Ixodoidea</taxon>
        <taxon>Ixodidae</taxon>
        <taxon>Hyalomminae</taxon>
        <taxon>Hyalomma</taxon>
    </lineage>
</organism>
<comment type="caution">
    <text evidence="1">The sequence shown here is derived from an EMBL/GenBank/DDBJ whole genome shotgun (WGS) entry which is preliminary data.</text>
</comment>
<evidence type="ECO:0000313" key="1">
    <source>
        <dbReference type="EMBL" id="KAH6943156.1"/>
    </source>
</evidence>
<evidence type="ECO:0000313" key="2">
    <source>
        <dbReference type="Proteomes" id="UP000821845"/>
    </source>
</evidence>
<proteinExistence type="predicted"/>